<evidence type="ECO:0000256" key="1">
    <source>
        <dbReference type="SAM" id="Phobius"/>
    </source>
</evidence>
<dbReference type="AlphaFoldDB" id="A0AAW0EH07"/>
<gene>
    <name evidence="2" type="ORF">R3P38DRAFT_3419248</name>
</gene>
<comment type="caution">
    <text evidence="2">The sequence shown here is derived from an EMBL/GenBank/DDBJ whole genome shotgun (WGS) entry which is preliminary data.</text>
</comment>
<evidence type="ECO:0000313" key="3">
    <source>
        <dbReference type="Proteomes" id="UP001362999"/>
    </source>
</evidence>
<dbReference type="EMBL" id="JAWWNJ010000001">
    <property type="protein sequence ID" value="KAK7064627.1"/>
    <property type="molecule type" value="Genomic_DNA"/>
</dbReference>
<keyword evidence="1" id="KW-1133">Transmembrane helix</keyword>
<name>A0AAW0EH07_9AGAR</name>
<keyword evidence="1" id="KW-0472">Membrane</keyword>
<keyword evidence="3" id="KW-1185">Reference proteome</keyword>
<sequence>MRHSRHDQPLSTFSSTFRPAELYLEWLFLEAFCLIIGGLAYLGANTDNIINIPAAILFDPHSSPFYPLHYPRRLPLCICRARPNVNDHTLGGSGCDRESTDSSCTLHAFSSIKDMEGTTIPIKHYEADITLSSDTETAFKTGDVTTLAESSNSDSSILDSALGRIGRTVRSFCQGLRFLWPRLKQCLKSLLLCVRSVVPGSPVSCQFGTLVSEEDPPSFWSPGGVAVSIVAPSSSSTVADAPARPVNTRFIFRYPPPFFWAPGRSGTVQPIPIVASASQ</sequence>
<dbReference type="Proteomes" id="UP001362999">
    <property type="component" value="Unassembled WGS sequence"/>
</dbReference>
<protein>
    <submittedName>
        <fullName evidence="2">Uncharacterized protein</fullName>
    </submittedName>
</protein>
<accession>A0AAW0EH07</accession>
<keyword evidence="1" id="KW-0812">Transmembrane</keyword>
<proteinExistence type="predicted"/>
<organism evidence="2 3">
    <name type="scientific">Favolaschia claudopus</name>
    <dbReference type="NCBI Taxonomy" id="2862362"/>
    <lineage>
        <taxon>Eukaryota</taxon>
        <taxon>Fungi</taxon>
        <taxon>Dikarya</taxon>
        <taxon>Basidiomycota</taxon>
        <taxon>Agaricomycotina</taxon>
        <taxon>Agaricomycetes</taxon>
        <taxon>Agaricomycetidae</taxon>
        <taxon>Agaricales</taxon>
        <taxon>Marasmiineae</taxon>
        <taxon>Mycenaceae</taxon>
        <taxon>Favolaschia</taxon>
    </lineage>
</organism>
<reference evidence="2 3" key="1">
    <citation type="journal article" date="2024" name="J Genomics">
        <title>Draft genome sequencing and assembly of Favolaschia claudopus CIRM-BRFM 2984 isolated from oak limbs.</title>
        <authorList>
            <person name="Navarro D."/>
            <person name="Drula E."/>
            <person name="Chaduli D."/>
            <person name="Cazenave R."/>
            <person name="Ahrendt S."/>
            <person name="Wang J."/>
            <person name="Lipzen A."/>
            <person name="Daum C."/>
            <person name="Barry K."/>
            <person name="Grigoriev I.V."/>
            <person name="Favel A."/>
            <person name="Rosso M.N."/>
            <person name="Martin F."/>
        </authorList>
    </citation>
    <scope>NUCLEOTIDE SEQUENCE [LARGE SCALE GENOMIC DNA]</scope>
    <source>
        <strain evidence="2 3">CIRM-BRFM 2984</strain>
    </source>
</reference>
<feature type="transmembrane region" description="Helical" evidence="1">
    <location>
        <begin position="21"/>
        <end position="44"/>
    </location>
</feature>
<evidence type="ECO:0000313" key="2">
    <source>
        <dbReference type="EMBL" id="KAK7064627.1"/>
    </source>
</evidence>